<dbReference type="Proteomes" id="UP000812287">
    <property type="component" value="Unassembled WGS sequence"/>
</dbReference>
<reference evidence="9" key="1">
    <citation type="submission" date="2020-11" db="EMBL/GenBank/DDBJ databases">
        <title>Adaptations for nitrogen fixation in a non-lichenized fungal sporocarp promotes dispersal by wood-feeding termites.</title>
        <authorList>
            <consortium name="DOE Joint Genome Institute"/>
            <person name="Koch R.A."/>
            <person name="Yoon G."/>
            <person name="Arayal U."/>
            <person name="Lail K."/>
            <person name="Amirebrahimi M."/>
            <person name="Labutti K."/>
            <person name="Lipzen A."/>
            <person name="Riley R."/>
            <person name="Barry K."/>
            <person name="Henrissat B."/>
            <person name="Grigoriev I.V."/>
            <person name="Herr J.R."/>
            <person name="Aime M.C."/>
        </authorList>
    </citation>
    <scope>NUCLEOTIDE SEQUENCE</scope>
    <source>
        <strain evidence="9">MCA 3950</strain>
    </source>
</reference>
<feature type="domain" description="Glucose-methanol-choline oxidoreductase N-terminal" evidence="7">
    <location>
        <begin position="87"/>
        <end position="303"/>
    </location>
</feature>
<evidence type="ECO:0000256" key="6">
    <source>
        <dbReference type="SAM" id="SignalP"/>
    </source>
</evidence>
<dbReference type="InterPro" id="IPR007867">
    <property type="entry name" value="GMC_OxRtase_C"/>
</dbReference>
<dbReference type="PIRSF" id="PIRSF000137">
    <property type="entry name" value="Alcohol_oxidase"/>
    <property type="match status" value="1"/>
</dbReference>
<feature type="binding site" evidence="5">
    <location>
        <position position="243"/>
    </location>
    <ligand>
        <name>FAD</name>
        <dbReference type="ChEBI" id="CHEBI:57692"/>
    </ligand>
</feature>
<dbReference type="GO" id="GO:0050660">
    <property type="term" value="F:flavin adenine dinucleotide binding"/>
    <property type="evidence" value="ECO:0007669"/>
    <property type="project" value="InterPro"/>
</dbReference>
<dbReference type="Gene3D" id="3.50.50.60">
    <property type="entry name" value="FAD/NAD(P)-binding domain"/>
    <property type="match status" value="1"/>
</dbReference>
<name>A0A9P7W4M4_9AGAR</name>
<proteinExistence type="inferred from homology"/>
<dbReference type="AlphaFoldDB" id="A0A9P7W4M4"/>
<evidence type="ECO:0000313" key="10">
    <source>
        <dbReference type="Proteomes" id="UP000812287"/>
    </source>
</evidence>
<dbReference type="InterPro" id="IPR000172">
    <property type="entry name" value="GMC_OxRdtase_N"/>
</dbReference>
<protein>
    <submittedName>
        <fullName evidence="9">Alcohol oxidase</fullName>
    </submittedName>
</protein>
<dbReference type="GeneID" id="66113142"/>
<dbReference type="Pfam" id="PF00732">
    <property type="entry name" value="GMC_oxred_N"/>
    <property type="match status" value="1"/>
</dbReference>
<dbReference type="InterPro" id="IPR012132">
    <property type="entry name" value="GMC_OxRdtase"/>
</dbReference>
<comment type="similarity">
    <text evidence="2">Belongs to the GMC oxidoreductase family.</text>
</comment>
<keyword evidence="10" id="KW-1185">Reference proteome</keyword>
<dbReference type="RefSeq" id="XP_043045567.1">
    <property type="nucleotide sequence ID" value="XM_043190845.1"/>
</dbReference>
<evidence type="ECO:0000256" key="2">
    <source>
        <dbReference type="ARBA" id="ARBA00010790"/>
    </source>
</evidence>
<evidence type="ECO:0000256" key="4">
    <source>
        <dbReference type="ARBA" id="ARBA00022827"/>
    </source>
</evidence>
<dbReference type="PANTHER" id="PTHR11552">
    <property type="entry name" value="GLUCOSE-METHANOL-CHOLINE GMC OXIDOREDUCTASE"/>
    <property type="match status" value="1"/>
</dbReference>
<evidence type="ECO:0000256" key="1">
    <source>
        <dbReference type="ARBA" id="ARBA00001974"/>
    </source>
</evidence>
<dbReference type="EMBL" id="MU250524">
    <property type="protein sequence ID" value="KAG7452067.1"/>
    <property type="molecule type" value="Genomic_DNA"/>
</dbReference>
<evidence type="ECO:0000256" key="3">
    <source>
        <dbReference type="ARBA" id="ARBA00022630"/>
    </source>
</evidence>
<keyword evidence="6" id="KW-0732">Signal</keyword>
<accession>A0A9P7W4M4</accession>
<organism evidence="9 10">
    <name type="scientific">Guyanagaster necrorhizus</name>
    <dbReference type="NCBI Taxonomy" id="856835"/>
    <lineage>
        <taxon>Eukaryota</taxon>
        <taxon>Fungi</taxon>
        <taxon>Dikarya</taxon>
        <taxon>Basidiomycota</taxon>
        <taxon>Agaricomycotina</taxon>
        <taxon>Agaricomycetes</taxon>
        <taxon>Agaricomycetidae</taxon>
        <taxon>Agaricales</taxon>
        <taxon>Marasmiineae</taxon>
        <taxon>Physalacriaceae</taxon>
        <taxon>Guyanagaster</taxon>
    </lineage>
</organism>
<dbReference type="SUPFAM" id="SSF51905">
    <property type="entry name" value="FAD/NAD(P)-binding domain"/>
    <property type="match status" value="1"/>
</dbReference>
<evidence type="ECO:0000256" key="5">
    <source>
        <dbReference type="PIRSR" id="PIRSR000137-2"/>
    </source>
</evidence>
<feature type="chain" id="PRO_5040444084" evidence="6">
    <location>
        <begin position="18"/>
        <end position="538"/>
    </location>
</feature>
<sequence length="538" mass="58986">MLLHLPLLSSLFLCTLSCYGAIYESIADLPGTKFDFVIIGGTGAVVANRLTEEDFSVLVLKAGPSDRDLLWNYSDYRATLTQQQNYHISERSCAWGSTSINAVIYIRCPPEDYNCYVNFTGGPGWSWENLKTYFFKNEKWVPPADGHNTIGQYDPAIHSLDGMNAVSLQGYPQPTDERVLRVTSELSDECVNILQYNSAPHITPQGYMQATINDGKRNSAVVSYLGPNFITRASLHVLLGAQVTRVIQSDKSEPSFDIVEFSASSEGSTWLFNVIATKEIILSARAIGTLHILLNSGIGDAVELSEVGVQNKWYVNDTDTWDDIFRNLTHQHDLVLQWNETKMGPLVDTPFSHIAWSRLPDDSPIVERVNDPAAGRNTPHLELDVQNAWSIPVSTIPGTGNFMSIATCVVSAASRGTVKLNSSDPLDLPLIDPANLASEFDVSAMMEAVKSTRRFLSAPAWESYVLDAYGGLVNATTDEILEEYMRENVGTAAHPVGTASMSPKFTDYGVVDPDFLVKGVSGLHVVDASIFLGCPNLS</sequence>
<comment type="caution">
    <text evidence="9">The sequence shown here is derived from an EMBL/GenBank/DDBJ whole genome shotgun (WGS) entry which is preliminary data.</text>
</comment>
<keyword evidence="3" id="KW-0285">Flavoprotein</keyword>
<dbReference type="Pfam" id="PF05199">
    <property type="entry name" value="GMC_oxred_C"/>
    <property type="match status" value="1"/>
</dbReference>
<feature type="domain" description="Glucose-methanol-choline oxidoreductase C-terminal" evidence="8">
    <location>
        <begin position="414"/>
        <end position="535"/>
    </location>
</feature>
<keyword evidence="4 5" id="KW-0274">FAD</keyword>
<evidence type="ECO:0000259" key="8">
    <source>
        <dbReference type="Pfam" id="PF05199"/>
    </source>
</evidence>
<gene>
    <name evidence="9" type="ORF">BT62DRAFT_999809</name>
</gene>
<evidence type="ECO:0000313" key="9">
    <source>
        <dbReference type="EMBL" id="KAG7452067.1"/>
    </source>
</evidence>
<dbReference type="OrthoDB" id="269227at2759"/>
<feature type="signal peptide" evidence="6">
    <location>
        <begin position="1"/>
        <end position="17"/>
    </location>
</feature>
<dbReference type="Gene3D" id="3.30.560.10">
    <property type="entry name" value="Glucose Oxidase, domain 3"/>
    <property type="match status" value="1"/>
</dbReference>
<dbReference type="InterPro" id="IPR036188">
    <property type="entry name" value="FAD/NAD-bd_sf"/>
</dbReference>
<evidence type="ECO:0000259" key="7">
    <source>
        <dbReference type="Pfam" id="PF00732"/>
    </source>
</evidence>
<comment type="cofactor">
    <cofactor evidence="1 5">
        <name>FAD</name>
        <dbReference type="ChEBI" id="CHEBI:57692"/>
    </cofactor>
</comment>
<dbReference type="PANTHER" id="PTHR11552:SF147">
    <property type="entry name" value="CHOLINE DEHYDROGENASE, MITOCHONDRIAL"/>
    <property type="match status" value="1"/>
</dbReference>
<dbReference type="SUPFAM" id="SSF54373">
    <property type="entry name" value="FAD-linked reductases, C-terminal domain"/>
    <property type="match status" value="1"/>
</dbReference>
<dbReference type="GO" id="GO:0016614">
    <property type="term" value="F:oxidoreductase activity, acting on CH-OH group of donors"/>
    <property type="evidence" value="ECO:0007669"/>
    <property type="project" value="InterPro"/>
</dbReference>